<evidence type="ECO:0000256" key="7">
    <source>
        <dbReference type="SAM" id="MobiDB-lite"/>
    </source>
</evidence>
<proteinExistence type="predicted"/>
<evidence type="ECO:0000256" key="6">
    <source>
        <dbReference type="ARBA" id="ARBA00023136"/>
    </source>
</evidence>
<reference evidence="9 10" key="1">
    <citation type="submission" date="2018-10" db="EMBL/GenBank/DDBJ databases">
        <title>Genomic Encyclopedia of Archaeal and Bacterial Type Strains, Phase II (KMG-II): from individual species to whole genera.</title>
        <authorList>
            <person name="Goeker M."/>
        </authorList>
    </citation>
    <scope>NUCLEOTIDE SEQUENCE [LARGE SCALE GENOMIC DNA]</scope>
    <source>
        <strain evidence="9 10">RP-AC37</strain>
    </source>
</reference>
<keyword evidence="3" id="KW-1003">Cell membrane</keyword>
<dbReference type="SUPFAM" id="SSF103473">
    <property type="entry name" value="MFS general substrate transporter"/>
    <property type="match status" value="1"/>
</dbReference>
<dbReference type="InterPro" id="IPR036259">
    <property type="entry name" value="MFS_trans_sf"/>
</dbReference>
<dbReference type="RefSeq" id="WP_121194923.1">
    <property type="nucleotide sequence ID" value="NZ_RBWV01000016.1"/>
</dbReference>
<comment type="caution">
    <text evidence="9">The sequence shown here is derived from an EMBL/GenBank/DDBJ whole genome shotgun (WGS) entry which is preliminary data.</text>
</comment>
<dbReference type="GO" id="GO:0022857">
    <property type="term" value="F:transmembrane transporter activity"/>
    <property type="evidence" value="ECO:0007669"/>
    <property type="project" value="InterPro"/>
</dbReference>
<feature type="transmembrane region" description="Helical" evidence="8">
    <location>
        <begin position="36"/>
        <end position="59"/>
    </location>
</feature>
<dbReference type="OrthoDB" id="6803299at2"/>
<keyword evidence="4 8" id="KW-0812">Transmembrane</keyword>
<sequence length="431" mass="42916">MDPRLKPLLWGSAVSAVGDGLWFTVSVVFFVHERHFSASAVGVAMTLAGLVGMLTAIPLGGLADSRSPRGVLVGLTLVRAAAMAAYLLPAGVWAFGATTVVFVSLKNGISAIRVALVAGVVPGGEARVAVLARARVAQHVGYAVGAAIGSAVLTLDRAGLYTATVLLNTATFLVLAAFSARLPAGAAASRPGSALGAYAVLRDLPFCAVCAVTAVLSLCWAMLSTGLPLWVSGSTRLPLALSGAVVVVSSVGIAALQVPAGRLVRTPRAAARTAAGAGFVLALSCLVLATTSGGRGPLAAAAVLLAGVLHLAGELGYVAASWTLTTSLMREEAKGAYQGAAESATATVQVLGPGLFALAVGGAGAGGWLAVGAVFAAAGAGVPVTARWAQRNRGVGQRPLRQVGCPESTPERGTTHVGDERAGAEVGRPAP</sequence>
<feature type="transmembrane region" description="Helical" evidence="8">
    <location>
        <begin position="204"/>
        <end position="231"/>
    </location>
</feature>
<dbReference type="InterPro" id="IPR011701">
    <property type="entry name" value="MFS"/>
</dbReference>
<gene>
    <name evidence="9" type="ORF">CLV35_3679</name>
</gene>
<dbReference type="PANTHER" id="PTHR23517:SF2">
    <property type="entry name" value="MULTIDRUG RESISTANCE PROTEIN MDTH"/>
    <property type="match status" value="1"/>
</dbReference>
<dbReference type="Gene3D" id="1.20.1250.20">
    <property type="entry name" value="MFS general substrate transporter like domains"/>
    <property type="match status" value="2"/>
</dbReference>
<dbReference type="Pfam" id="PF07690">
    <property type="entry name" value="MFS_1"/>
    <property type="match status" value="1"/>
</dbReference>
<feature type="compositionally biased region" description="Basic and acidic residues" evidence="7">
    <location>
        <begin position="409"/>
        <end position="423"/>
    </location>
</feature>
<dbReference type="GO" id="GO:0005886">
    <property type="term" value="C:plasma membrane"/>
    <property type="evidence" value="ECO:0007669"/>
    <property type="project" value="UniProtKB-SubCell"/>
</dbReference>
<comment type="subcellular location">
    <subcellularLocation>
        <location evidence="1">Cell membrane</location>
        <topology evidence="1">Multi-pass membrane protein</topology>
    </subcellularLocation>
</comment>
<feature type="region of interest" description="Disordered" evidence="7">
    <location>
        <begin position="393"/>
        <end position="431"/>
    </location>
</feature>
<dbReference type="InParanoid" id="A0A420XK84"/>
<accession>A0A420XK84</accession>
<dbReference type="PANTHER" id="PTHR23517">
    <property type="entry name" value="RESISTANCE PROTEIN MDTM, PUTATIVE-RELATED-RELATED"/>
    <property type="match status" value="1"/>
</dbReference>
<evidence type="ECO:0000256" key="5">
    <source>
        <dbReference type="ARBA" id="ARBA00022989"/>
    </source>
</evidence>
<keyword evidence="10" id="KW-1185">Reference proteome</keyword>
<feature type="transmembrane region" description="Helical" evidence="8">
    <location>
        <begin position="298"/>
        <end position="320"/>
    </location>
</feature>
<feature type="transmembrane region" description="Helical" evidence="8">
    <location>
        <begin position="161"/>
        <end position="183"/>
    </location>
</feature>
<dbReference type="EMBL" id="RBWV01000016">
    <property type="protein sequence ID" value="RKS68551.1"/>
    <property type="molecule type" value="Genomic_DNA"/>
</dbReference>
<evidence type="ECO:0000256" key="8">
    <source>
        <dbReference type="SAM" id="Phobius"/>
    </source>
</evidence>
<evidence type="ECO:0000256" key="2">
    <source>
        <dbReference type="ARBA" id="ARBA00022448"/>
    </source>
</evidence>
<feature type="transmembrane region" description="Helical" evidence="8">
    <location>
        <begin position="71"/>
        <end position="95"/>
    </location>
</feature>
<feature type="transmembrane region" description="Helical" evidence="8">
    <location>
        <begin position="237"/>
        <end position="258"/>
    </location>
</feature>
<keyword evidence="5 8" id="KW-1133">Transmembrane helix</keyword>
<evidence type="ECO:0000313" key="10">
    <source>
        <dbReference type="Proteomes" id="UP000281955"/>
    </source>
</evidence>
<evidence type="ECO:0000256" key="4">
    <source>
        <dbReference type="ARBA" id="ARBA00022692"/>
    </source>
</evidence>
<protein>
    <submittedName>
        <fullName evidence="9">Putative MFS family arabinose efflux permease</fullName>
    </submittedName>
</protein>
<feature type="transmembrane region" description="Helical" evidence="8">
    <location>
        <begin position="7"/>
        <end position="30"/>
    </location>
</feature>
<dbReference type="Proteomes" id="UP000281955">
    <property type="component" value="Unassembled WGS sequence"/>
</dbReference>
<organism evidence="9 10">
    <name type="scientific">Motilibacter peucedani</name>
    <dbReference type="NCBI Taxonomy" id="598650"/>
    <lineage>
        <taxon>Bacteria</taxon>
        <taxon>Bacillati</taxon>
        <taxon>Actinomycetota</taxon>
        <taxon>Actinomycetes</taxon>
        <taxon>Motilibacterales</taxon>
        <taxon>Motilibacteraceae</taxon>
        <taxon>Motilibacter</taxon>
    </lineage>
</organism>
<feature type="transmembrane region" description="Helical" evidence="8">
    <location>
        <begin position="270"/>
        <end position="292"/>
    </location>
</feature>
<evidence type="ECO:0000256" key="1">
    <source>
        <dbReference type="ARBA" id="ARBA00004651"/>
    </source>
</evidence>
<name>A0A420XK84_9ACTN</name>
<dbReference type="InterPro" id="IPR050171">
    <property type="entry name" value="MFS_Transporters"/>
</dbReference>
<keyword evidence="2" id="KW-0813">Transport</keyword>
<evidence type="ECO:0000256" key="3">
    <source>
        <dbReference type="ARBA" id="ARBA00022475"/>
    </source>
</evidence>
<evidence type="ECO:0000313" key="9">
    <source>
        <dbReference type="EMBL" id="RKS68551.1"/>
    </source>
</evidence>
<keyword evidence="6 8" id="KW-0472">Membrane</keyword>
<dbReference type="AlphaFoldDB" id="A0A420XK84"/>